<keyword evidence="1" id="KW-0175">Coiled coil</keyword>
<proteinExistence type="predicted"/>
<comment type="caution">
    <text evidence="3">The sequence shown here is derived from an EMBL/GenBank/DDBJ whole genome shotgun (WGS) entry which is preliminary data.</text>
</comment>
<sequence length="231" mass="25814">MFMTMSNDSGDLASLFIDEHNHAPIQHEYRSAPRSETMSPSSTELSDDSSLTNDDLVVLSDLFGFSNSGATTSTIRPKGTSSIPARPRSRKRPRPAKVSEHGAAQPKSQQQRQKLEIEFLKKQVVELQSTIEELHARKLEREHRALERSSESGSGNDCRDALPRDWVISAQSQVEAVQQLEVQNEKLRCQVAAHLGQLKQLEQIARTRYLANAIPAPTQLMDHTSYYSASC</sequence>
<feature type="region of interest" description="Disordered" evidence="2">
    <location>
        <begin position="27"/>
        <end position="50"/>
    </location>
</feature>
<organism evidence="3 4">
    <name type="scientific">Phytophthora fragariaefolia</name>
    <dbReference type="NCBI Taxonomy" id="1490495"/>
    <lineage>
        <taxon>Eukaryota</taxon>
        <taxon>Sar</taxon>
        <taxon>Stramenopiles</taxon>
        <taxon>Oomycota</taxon>
        <taxon>Peronosporomycetes</taxon>
        <taxon>Peronosporales</taxon>
        <taxon>Peronosporaceae</taxon>
        <taxon>Phytophthora</taxon>
    </lineage>
</organism>
<evidence type="ECO:0000313" key="3">
    <source>
        <dbReference type="EMBL" id="GMF50772.1"/>
    </source>
</evidence>
<dbReference type="EMBL" id="BSXT01002773">
    <property type="protein sequence ID" value="GMF50772.1"/>
    <property type="molecule type" value="Genomic_DNA"/>
</dbReference>
<gene>
    <name evidence="3" type="ORF">Pfra01_002032700</name>
</gene>
<keyword evidence="4" id="KW-1185">Reference proteome</keyword>
<feature type="compositionally biased region" description="Low complexity" evidence="2">
    <location>
        <begin position="39"/>
        <end position="50"/>
    </location>
</feature>
<dbReference type="OrthoDB" id="120783at2759"/>
<accession>A0A9W7D0H9</accession>
<evidence type="ECO:0000313" key="4">
    <source>
        <dbReference type="Proteomes" id="UP001165121"/>
    </source>
</evidence>
<evidence type="ECO:0000256" key="1">
    <source>
        <dbReference type="SAM" id="Coils"/>
    </source>
</evidence>
<dbReference type="AlphaFoldDB" id="A0A9W7D0H9"/>
<dbReference type="Proteomes" id="UP001165121">
    <property type="component" value="Unassembled WGS sequence"/>
</dbReference>
<protein>
    <submittedName>
        <fullName evidence="3">Unnamed protein product</fullName>
    </submittedName>
</protein>
<reference evidence="3" key="1">
    <citation type="submission" date="2023-04" db="EMBL/GenBank/DDBJ databases">
        <title>Phytophthora fragariaefolia NBRC 109709.</title>
        <authorList>
            <person name="Ichikawa N."/>
            <person name="Sato H."/>
            <person name="Tonouchi N."/>
        </authorList>
    </citation>
    <scope>NUCLEOTIDE SEQUENCE</scope>
    <source>
        <strain evidence="3">NBRC 109709</strain>
    </source>
</reference>
<name>A0A9W7D0H9_9STRA</name>
<feature type="coiled-coil region" evidence="1">
    <location>
        <begin position="170"/>
        <end position="204"/>
    </location>
</feature>
<feature type="region of interest" description="Disordered" evidence="2">
    <location>
        <begin position="69"/>
        <end position="113"/>
    </location>
</feature>
<evidence type="ECO:0000256" key="2">
    <source>
        <dbReference type="SAM" id="MobiDB-lite"/>
    </source>
</evidence>